<dbReference type="SMR" id="A0A445HPQ3"/>
<keyword evidence="3" id="KW-1185">Reference proteome</keyword>
<feature type="chain" id="PRO_5019486271" evidence="1">
    <location>
        <begin position="23"/>
        <end position="84"/>
    </location>
</feature>
<evidence type="ECO:0000313" key="2">
    <source>
        <dbReference type="EMBL" id="RZB75683.1"/>
    </source>
</evidence>
<sequence length="84" mass="9564">MASIKIAFAVVFLALIACNGHGFKNIRRMKALGENHETDECWKTGCYHKGKPQCNVNRDCWFACTDYFDIAYCDMSTRKCVCPC</sequence>
<gene>
    <name evidence="2" type="ORF">D0Y65_034254</name>
</gene>
<comment type="caution">
    <text evidence="2">The sequence shown here is derived from an EMBL/GenBank/DDBJ whole genome shotgun (WGS) entry which is preliminary data.</text>
</comment>
<reference evidence="2 3" key="1">
    <citation type="submission" date="2018-09" db="EMBL/GenBank/DDBJ databases">
        <title>A high-quality reference genome of wild soybean provides a powerful tool to mine soybean genomes.</title>
        <authorList>
            <person name="Xie M."/>
            <person name="Chung C.Y.L."/>
            <person name="Li M.-W."/>
            <person name="Wong F.-L."/>
            <person name="Chan T.-F."/>
            <person name="Lam H.-M."/>
        </authorList>
    </citation>
    <scope>NUCLEOTIDE SEQUENCE [LARGE SCALE GENOMIC DNA]</scope>
    <source>
        <strain evidence="3">cv. W05</strain>
        <tissue evidence="2">Hypocotyl of etiolated seedlings</tissue>
    </source>
</reference>
<evidence type="ECO:0000256" key="1">
    <source>
        <dbReference type="SAM" id="SignalP"/>
    </source>
</evidence>
<evidence type="ECO:0000313" key="3">
    <source>
        <dbReference type="Proteomes" id="UP000289340"/>
    </source>
</evidence>
<dbReference type="AlphaFoldDB" id="A0A445HPQ3"/>
<organism evidence="2 3">
    <name type="scientific">Glycine soja</name>
    <name type="common">Wild soybean</name>
    <dbReference type="NCBI Taxonomy" id="3848"/>
    <lineage>
        <taxon>Eukaryota</taxon>
        <taxon>Viridiplantae</taxon>
        <taxon>Streptophyta</taxon>
        <taxon>Embryophyta</taxon>
        <taxon>Tracheophyta</taxon>
        <taxon>Spermatophyta</taxon>
        <taxon>Magnoliopsida</taxon>
        <taxon>eudicotyledons</taxon>
        <taxon>Gunneridae</taxon>
        <taxon>Pentapetalae</taxon>
        <taxon>rosids</taxon>
        <taxon>fabids</taxon>
        <taxon>Fabales</taxon>
        <taxon>Fabaceae</taxon>
        <taxon>Papilionoideae</taxon>
        <taxon>50 kb inversion clade</taxon>
        <taxon>NPAAA clade</taxon>
        <taxon>indigoferoid/millettioid clade</taxon>
        <taxon>Phaseoleae</taxon>
        <taxon>Glycine</taxon>
        <taxon>Glycine subgen. Soja</taxon>
    </lineage>
</organism>
<protein>
    <submittedName>
        <fullName evidence="2">Uncharacterized protein</fullName>
    </submittedName>
</protein>
<accession>A0A445HPQ3</accession>
<feature type="signal peptide" evidence="1">
    <location>
        <begin position="1"/>
        <end position="22"/>
    </location>
</feature>
<name>A0A445HPQ3_GLYSO</name>
<proteinExistence type="predicted"/>
<dbReference type="Proteomes" id="UP000289340">
    <property type="component" value="Chromosome 12"/>
</dbReference>
<keyword evidence="1" id="KW-0732">Signal</keyword>
<dbReference type="PROSITE" id="PS51257">
    <property type="entry name" value="PROKAR_LIPOPROTEIN"/>
    <property type="match status" value="1"/>
</dbReference>
<dbReference type="EMBL" id="QZWG01000012">
    <property type="protein sequence ID" value="RZB75683.1"/>
    <property type="molecule type" value="Genomic_DNA"/>
</dbReference>